<dbReference type="GO" id="GO:0008540">
    <property type="term" value="C:proteasome regulatory particle, base subcomplex"/>
    <property type="evidence" value="ECO:0007669"/>
    <property type="project" value="TreeGrafter"/>
</dbReference>
<feature type="domain" description="VWFA" evidence="7">
    <location>
        <begin position="32"/>
        <end position="220"/>
    </location>
</feature>
<dbReference type="Gene3D" id="3.40.50.410">
    <property type="entry name" value="von Willebrand factor, type A domain"/>
    <property type="match status" value="1"/>
</dbReference>
<dbReference type="STRING" id="38654.A0A1U8DPR8"/>
<keyword evidence="8" id="KW-1185">Reference proteome</keyword>
<dbReference type="PANTHER" id="PTHR10223:SF0">
    <property type="entry name" value="26S PROTEASOME NON-ATPASE REGULATORY SUBUNIT 4"/>
    <property type="match status" value="1"/>
</dbReference>
<feature type="compositionally biased region" description="Low complexity" evidence="6">
    <location>
        <begin position="332"/>
        <end position="345"/>
    </location>
</feature>
<gene>
    <name evidence="9" type="primary">PSMD4</name>
</gene>
<dbReference type="InterPro" id="IPR049590">
    <property type="entry name" value="PSMD4_RAZUL-like"/>
</dbReference>
<feature type="compositionally biased region" description="Basic and acidic residues" evidence="6">
    <location>
        <begin position="397"/>
        <end position="408"/>
    </location>
</feature>
<evidence type="ECO:0000313" key="8">
    <source>
        <dbReference type="Proteomes" id="UP000189705"/>
    </source>
</evidence>
<dbReference type="SMART" id="SM00327">
    <property type="entry name" value="VWA"/>
    <property type="match status" value="1"/>
</dbReference>
<feature type="region of interest" description="Disordered" evidence="6">
    <location>
        <begin position="256"/>
        <end position="288"/>
    </location>
</feature>
<dbReference type="PROSITE" id="PS50234">
    <property type="entry name" value="VWFA"/>
    <property type="match status" value="1"/>
</dbReference>
<feature type="region of interest" description="Disordered" evidence="6">
    <location>
        <begin position="332"/>
        <end position="358"/>
    </location>
</feature>
<dbReference type="Gene3D" id="6.10.300.40">
    <property type="match status" value="1"/>
</dbReference>
<dbReference type="SUPFAM" id="SSF53300">
    <property type="entry name" value="vWA-like"/>
    <property type="match status" value="1"/>
</dbReference>
<dbReference type="Gene3D" id="6.10.250.380">
    <property type="match status" value="1"/>
</dbReference>
<evidence type="ECO:0000256" key="6">
    <source>
        <dbReference type="SAM" id="MobiDB-lite"/>
    </source>
</evidence>
<dbReference type="FunFam" id="3.40.50.410:FF:000005">
    <property type="entry name" value="26S proteasome non-ATPase regulatory subunit 4"/>
    <property type="match status" value="1"/>
</dbReference>
<evidence type="ECO:0000256" key="1">
    <source>
        <dbReference type="ARBA" id="ARBA00005574"/>
    </source>
</evidence>
<dbReference type="KEGG" id="asn:102379060"/>
<dbReference type="GO" id="GO:0031593">
    <property type="term" value="F:polyubiquitin modification-dependent protein binding"/>
    <property type="evidence" value="ECO:0007669"/>
    <property type="project" value="TreeGrafter"/>
</dbReference>
<dbReference type="InterPro" id="IPR036465">
    <property type="entry name" value="vWFA_dom_sf"/>
</dbReference>
<dbReference type="Pfam" id="PF13519">
    <property type="entry name" value="VWA_2"/>
    <property type="match status" value="1"/>
</dbReference>
<evidence type="ECO:0000256" key="2">
    <source>
        <dbReference type="ARBA" id="ARBA00014934"/>
    </source>
</evidence>
<evidence type="ECO:0000313" key="9">
    <source>
        <dbReference type="RefSeq" id="XP_014379724.2"/>
    </source>
</evidence>
<dbReference type="CDD" id="cd01452">
    <property type="entry name" value="VWA_26S_proteasome_subunit"/>
    <property type="match status" value="1"/>
</dbReference>
<organism evidence="8 9">
    <name type="scientific">Alligator sinensis</name>
    <name type="common">Chinese alligator</name>
    <dbReference type="NCBI Taxonomy" id="38654"/>
    <lineage>
        <taxon>Eukaryota</taxon>
        <taxon>Metazoa</taxon>
        <taxon>Chordata</taxon>
        <taxon>Craniata</taxon>
        <taxon>Vertebrata</taxon>
        <taxon>Euteleostomi</taxon>
        <taxon>Archelosauria</taxon>
        <taxon>Archosauria</taxon>
        <taxon>Crocodylia</taxon>
        <taxon>Alligatoridae</taxon>
        <taxon>Alligatorinae</taxon>
        <taxon>Alligator</taxon>
    </lineage>
</organism>
<dbReference type="AlphaFoldDB" id="A0A1U8DPR8"/>
<evidence type="ECO:0000256" key="3">
    <source>
        <dbReference type="ARBA" id="ARBA00022737"/>
    </source>
</evidence>
<accession>A0A1U8DPR8</accession>
<evidence type="ECO:0000256" key="4">
    <source>
        <dbReference type="ARBA" id="ARBA00022942"/>
    </source>
</evidence>
<feature type="compositionally biased region" description="Low complexity" evidence="6">
    <location>
        <begin position="270"/>
        <end position="285"/>
    </location>
</feature>
<protein>
    <recommendedName>
        <fullName evidence="2">26S proteasome non-ATPase regulatory subunit 4</fullName>
    </recommendedName>
    <alternativeName>
        <fullName evidence="5">26S proteasome regulatory subunit RPN10</fullName>
    </alternativeName>
</protein>
<reference evidence="9" key="1">
    <citation type="submission" date="2025-08" db="UniProtKB">
        <authorList>
            <consortium name="RefSeq"/>
        </authorList>
    </citation>
    <scope>IDENTIFICATION</scope>
</reference>
<dbReference type="Proteomes" id="UP000189705">
    <property type="component" value="Unplaced"/>
</dbReference>
<dbReference type="GeneID" id="102379060"/>
<dbReference type="CDD" id="cd22297">
    <property type="entry name" value="PSMD4_RAZUL"/>
    <property type="match status" value="1"/>
</dbReference>
<evidence type="ECO:0000256" key="5">
    <source>
        <dbReference type="ARBA" id="ARBA00044341"/>
    </source>
</evidence>
<dbReference type="GO" id="GO:0005634">
    <property type="term" value="C:nucleus"/>
    <property type="evidence" value="ECO:0007669"/>
    <property type="project" value="TreeGrafter"/>
</dbReference>
<name>A0A1U8DPR8_ALLSI</name>
<feature type="compositionally biased region" description="Basic and acidic residues" evidence="6">
    <location>
        <begin position="256"/>
        <end position="269"/>
    </location>
</feature>
<dbReference type="FunFam" id="6.10.300.40:FF:000001">
    <property type="entry name" value="26S proteasome non-ATPase regulatory subunit 4"/>
    <property type="match status" value="1"/>
</dbReference>
<keyword evidence="3" id="KW-0677">Repeat</keyword>
<dbReference type="GO" id="GO:0043161">
    <property type="term" value="P:proteasome-mediated ubiquitin-dependent protein catabolic process"/>
    <property type="evidence" value="ECO:0007669"/>
    <property type="project" value="TreeGrafter"/>
</dbReference>
<evidence type="ECO:0000259" key="7">
    <source>
        <dbReference type="PROSITE" id="PS50234"/>
    </source>
</evidence>
<dbReference type="GO" id="GO:0005829">
    <property type="term" value="C:cytosol"/>
    <property type="evidence" value="ECO:0007669"/>
    <property type="project" value="TreeGrafter"/>
</dbReference>
<dbReference type="InterPro" id="IPR003903">
    <property type="entry name" value="UIM_dom"/>
</dbReference>
<dbReference type="Pfam" id="PF02809">
    <property type="entry name" value="UIM"/>
    <property type="match status" value="2"/>
</dbReference>
<dbReference type="SMART" id="SM00726">
    <property type="entry name" value="UIM"/>
    <property type="match status" value="2"/>
</dbReference>
<comment type="similarity">
    <text evidence="1">Belongs to the proteasome subunit S5A family.</text>
</comment>
<sequence>MCPQLACPWSGPPEFMNQTPRPLRVHPDPPLLLYFSVDNSEYMRNGDFLPTRLQAQQDAVNIVCHSKTRSNPENNVGLITLAKYGPRSNCEVLTTLTPDTGRILSKLHAGQPKGKITFCTGIRVAHLALKHRQGKNHKMRIIAFVGSPVEDNEKDLVKLAKRLKKEKVNVDIINFGEEEANTDKLTAFINTLNGKDGTGSHLVTVPPGPSLADALISSPILAGEGGAMLGLGASDFEFGVDPSADPELALALRVSMEEQRQRQEEEARRAAAASAAEAGITAAGGDDSDDALLKMTITQQEFGRAGLPDLSSMTEEEQIAYAMQMSLQGAEFAQAESAEVESSAAMDTSEPTKEEDDYDVMQDPEFLQSVLENLPGVDPNNEAIRNAMGSLASQASKESKDKKEEEKK</sequence>
<dbReference type="InterPro" id="IPR027040">
    <property type="entry name" value="PSMD4"/>
</dbReference>
<dbReference type="PANTHER" id="PTHR10223">
    <property type="entry name" value="26S PROTEASOME NON-ATPASE REGULATORY SUBUNIT 4"/>
    <property type="match status" value="1"/>
</dbReference>
<keyword evidence="4 9" id="KW-0647">Proteasome</keyword>
<proteinExistence type="inferred from homology"/>
<dbReference type="InParanoid" id="A0A1U8DPR8"/>
<dbReference type="InterPro" id="IPR002035">
    <property type="entry name" value="VWF_A"/>
</dbReference>
<dbReference type="RefSeq" id="XP_014379724.2">
    <property type="nucleotide sequence ID" value="XM_014524238.2"/>
</dbReference>
<dbReference type="PROSITE" id="PS50330">
    <property type="entry name" value="UIM"/>
    <property type="match status" value="2"/>
</dbReference>
<feature type="region of interest" description="Disordered" evidence="6">
    <location>
        <begin position="373"/>
        <end position="408"/>
    </location>
</feature>
<dbReference type="CTD" id="5710"/>